<dbReference type="Proteomes" id="UP000613160">
    <property type="component" value="Unassembled WGS sequence"/>
</dbReference>
<evidence type="ECO:0000256" key="1">
    <source>
        <dbReference type="ARBA" id="ARBA00004418"/>
    </source>
</evidence>
<comment type="caution">
    <text evidence="4">The sequence shown here is derived from an EMBL/GenBank/DDBJ whole genome shotgun (WGS) entry which is preliminary data.</text>
</comment>
<feature type="domain" description="Glucan biosynthesis periplasmic MdoG C-terminal" evidence="3">
    <location>
        <begin position="59"/>
        <end position="538"/>
    </location>
</feature>
<dbReference type="InterPro" id="IPR007444">
    <property type="entry name" value="Glucan_biosyn_MdoG_C"/>
</dbReference>
<reference evidence="4" key="1">
    <citation type="journal article" date="2014" name="Int. J. Syst. Evol. Microbiol.">
        <title>Complete genome sequence of Corynebacterium casei LMG S-19264T (=DSM 44701T), isolated from a smear-ripened cheese.</title>
        <authorList>
            <consortium name="US DOE Joint Genome Institute (JGI-PGF)"/>
            <person name="Walter F."/>
            <person name="Albersmeier A."/>
            <person name="Kalinowski J."/>
            <person name="Ruckert C."/>
        </authorList>
    </citation>
    <scope>NUCLEOTIDE SEQUENCE</scope>
    <source>
        <strain evidence="4">CGMCC 1.15493</strain>
    </source>
</reference>
<dbReference type="InterPro" id="IPR011013">
    <property type="entry name" value="Gal_mutarotase_sf_dom"/>
</dbReference>
<reference evidence="4" key="2">
    <citation type="submission" date="2020-09" db="EMBL/GenBank/DDBJ databases">
        <authorList>
            <person name="Sun Q."/>
            <person name="Zhou Y."/>
        </authorList>
    </citation>
    <scope>NUCLEOTIDE SEQUENCE</scope>
    <source>
        <strain evidence="4">CGMCC 1.15493</strain>
    </source>
</reference>
<dbReference type="EMBL" id="BMJJ01000001">
    <property type="protein sequence ID" value="GGD05170.1"/>
    <property type="molecule type" value="Genomic_DNA"/>
</dbReference>
<dbReference type="InterPro" id="IPR014756">
    <property type="entry name" value="Ig_E-set"/>
</dbReference>
<keyword evidence="5" id="KW-1185">Reference proteome</keyword>
<dbReference type="PANTHER" id="PTHR30504:SF3">
    <property type="entry name" value="GLUCANS BIOSYNTHESIS PROTEIN D"/>
    <property type="match status" value="1"/>
</dbReference>
<evidence type="ECO:0000313" key="4">
    <source>
        <dbReference type="EMBL" id="GGD05170.1"/>
    </source>
</evidence>
<name>A0A916XT12_9HYPH</name>
<evidence type="ECO:0000256" key="2">
    <source>
        <dbReference type="ARBA" id="ARBA00022729"/>
    </source>
</evidence>
<comment type="subcellular location">
    <subcellularLocation>
        <location evidence="1">Periplasm</location>
    </subcellularLocation>
</comment>
<dbReference type="GO" id="GO:0051274">
    <property type="term" value="P:beta-glucan biosynthetic process"/>
    <property type="evidence" value="ECO:0007669"/>
    <property type="project" value="TreeGrafter"/>
</dbReference>
<dbReference type="InterPro" id="IPR014718">
    <property type="entry name" value="GH-type_carb-bd"/>
</dbReference>
<dbReference type="Pfam" id="PF04349">
    <property type="entry name" value="MdoG"/>
    <property type="match status" value="1"/>
</dbReference>
<dbReference type="PIRSF" id="PIRSF006281">
    <property type="entry name" value="MdoG"/>
    <property type="match status" value="1"/>
</dbReference>
<proteinExistence type="predicted"/>
<dbReference type="GO" id="GO:0030246">
    <property type="term" value="F:carbohydrate binding"/>
    <property type="evidence" value="ECO:0007669"/>
    <property type="project" value="InterPro"/>
</dbReference>
<dbReference type="Gene3D" id="2.70.98.10">
    <property type="match status" value="1"/>
</dbReference>
<dbReference type="InterPro" id="IPR014438">
    <property type="entry name" value="Glucan_biosyn_MdoG/MdoD"/>
</dbReference>
<dbReference type="AlphaFoldDB" id="A0A916XT12"/>
<evidence type="ECO:0000259" key="3">
    <source>
        <dbReference type="Pfam" id="PF04349"/>
    </source>
</evidence>
<evidence type="ECO:0000313" key="5">
    <source>
        <dbReference type="Proteomes" id="UP000613160"/>
    </source>
</evidence>
<sequence>MRFGTPCCLGAMEMKMLNRRALMMVLGAAALPLRAARAEDDGIEGPGGEPIAYGPAEGFSWEALLALAAARRAEPYAPRPDPAPEALAAIGYTQHNHIRQPVAGGLFPGAGRDGVVTFFHLGELFRRPVRIHVVEGGEAREVLYRRGYFRYPAGSPAAAVPDDVGFAGFRVHEPERRPGQPGDWLAFLGASYFRSSGDLQQYGISARGLALETGAFDGVDEEFPDFTDFWIEEMRGGVMRIHALMQGPSVTGAYRFDVSHFPKTVMTVTCRLFLRRDVQRLGIAPLTSMYWYSQETRWAQGDFRPEVHDSDGLLIHDRRGGAIWRPLTNPKELSFASFLTESPEGFGLMQRDRDYASYEDSVAFERRPNLWVVPLSGFERGSVQLIEFPTQSEYADNIAAFYVPEAPVRAGDVLEFRYRLHWSGAEPPRPLARMVAHRLGRPHRHYPPGVNPQPDRLERKVVLDYSGVALPGVRLKPEDVAVTLGHGTVHAIRVERSVDDPLGWRVIFDVFTTETEDCEAIVKLSAGGVTLAETVVFRFSPEDGLLPL</sequence>
<accession>A0A916XT12</accession>
<dbReference type="GO" id="GO:0003824">
    <property type="term" value="F:catalytic activity"/>
    <property type="evidence" value="ECO:0007669"/>
    <property type="project" value="InterPro"/>
</dbReference>
<gene>
    <name evidence="4" type="primary">mdoG</name>
    <name evidence="4" type="ORF">GCM10011335_05060</name>
</gene>
<dbReference type="GO" id="GO:0030288">
    <property type="term" value="C:outer membrane-bounded periplasmic space"/>
    <property type="evidence" value="ECO:0007669"/>
    <property type="project" value="TreeGrafter"/>
</dbReference>
<dbReference type="SUPFAM" id="SSF81296">
    <property type="entry name" value="E set domains"/>
    <property type="match status" value="1"/>
</dbReference>
<protein>
    <submittedName>
        <fullName evidence="4">Glucan biosynthesis protein D</fullName>
    </submittedName>
</protein>
<organism evidence="4 5">
    <name type="scientific">Aureimonas glaciei</name>
    <dbReference type="NCBI Taxonomy" id="1776957"/>
    <lineage>
        <taxon>Bacteria</taxon>
        <taxon>Pseudomonadati</taxon>
        <taxon>Pseudomonadota</taxon>
        <taxon>Alphaproteobacteria</taxon>
        <taxon>Hyphomicrobiales</taxon>
        <taxon>Aurantimonadaceae</taxon>
        <taxon>Aureimonas</taxon>
    </lineage>
</organism>
<dbReference type="PANTHER" id="PTHR30504">
    <property type="entry name" value="GLUCANS BIOSYNTHESIS PROTEIN"/>
    <property type="match status" value="1"/>
</dbReference>
<dbReference type="SUPFAM" id="SSF74650">
    <property type="entry name" value="Galactose mutarotase-like"/>
    <property type="match status" value="1"/>
</dbReference>
<keyword evidence="2" id="KW-0732">Signal</keyword>